<reference evidence="6 7" key="1">
    <citation type="submission" date="2016-03" db="EMBL/GenBank/DDBJ databases">
        <title>EvidentialGene: Evidence-directed Construction of Genes on Genomes.</title>
        <authorList>
            <person name="Gilbert D.G."/>
            <person name="Choi J.-H."/>
            <person name="Mockaitis K."/>
            <person name="Colbourne J."/>
            <person name="Pfrender M."/>
        </authorList>
    </citation>
    <scope>NUCLEOTIDE SEQUENCE [LARGE SCALE GENOMIC DNA]</scope>
    <source>
        <strain evidence="6 7">Xinb3</strain>
        <tissue evidence="6">Complete organism</tissue>
    </source>
</reference>
<dbReference type="STRING" id="35525.A0A164X4F0"/>
<keyword evidence="4" id="KW-0342">GTP-binding</keyword>
<dbReference type="CDD" id="cd22534">
    <property type="entry name" value="KH-II_Era"/>
    <property type="match status" value="1"/>
</dbReference>
<sequence length="410" mass="46414">MLHRPVTQQFKWFHFNSSLIKVLSLRYFSEDFNSLKFHPPRQRIPSTPTIQSELVRTPSEYIKGSRVIQVAILGVPNAGKSTLVNQLSGWNTCSVSKKVHTTRKTSKTVLIKDETQIVFLDTPGLVAPSEAKQHNLETSFLIDPERALAQANLLLVLHDVSNKWTRGSLSPKILRLLHLYPDKESILVLNKIDCLKEKRLLLALTNKLSEGIIGGKSVASNVDSMQERVSKQTIDNSLRTQSSSELKEKELGQFQQISEREVMKKIEGKVGWPYFSNVFMISAIDGDGVLDIAEHLYQAAQPGRWIYNSSVVTDQNPHEMVIACLRGKLLDMLEKELPYSVKISVRFWEVDVSGTLNIVLALDCRKRFTARVVVGTGGRNVIQLARETEQDLRNMFRQEVKLRLVVEPDV</sequence>
<organism evidence="6 7">
    <name type="scientific">Daphnia magna</name>
    <dbReference type="NCBI Taxonomy" id="35525"/>
    <lineage>
        <taxon>Eukaryota</taxon>
        <taxon>Metazoa</taxon>
        <taxon>Ecdysozoa</taxon>
        <taxon>Arthropoda</taxon>
        <taxon>Crustacea</taxon>
        <taxon>Branchiopoda</taxon>
        <taxon>Diplostraca</taxon>
        <taxon>Cladocera</taxon>
        <taxon>Anomopoda</taxon>
        <taxon>Daphniidae</taxon>
        <taxon>Daphnia</taxon>
    </lineage>
</organism>
<dbReference type="NCBIfam" id="TIGR00231">
    <property type="entry name" value="small_GTP"/>
    <property type="match status" value="1"/>
</dbReference>
<dbReference type="SUPFAM" id="SSF54814">
    <property type="entry name" value="Prokaryotic type KH domain (KH-domain type II)"/>
    <property type="match status" value="1"/>
</dbReference>
<evidence type="ECO:0000313" key="7">
    <source>
        <dbReference type="Proteomes" id="UP000076858"/>
    </source>
</evidence>
<dbReference type="InterPro" id="IPR009019">
    <property type="entry name" value="KH_sf_prok-type"/>
</dbReference>
<dbReference type="PRINTS" id="PR00326">
    <property type="entry name" value="GTP1OBG"/>
</dbReference>
<dbReference type="Proteomes" id="UP000076858">
    <property type="component" value="Unassembled WGS sequence"/>
</dbReference>
<comment type="similarity">
    <text evidence="1">Belongs to the TRAFAC class TrmE-Era-EngA-EngB-Septin-like GTPase superfamily. Era GTPase family.</text>
</comment>
<dbReference type="InterPro" id="IPR015946">
    <property type="entry name" value="KH_dom-like_a/b"/>
</dbReference>
<protein>
    <recommendedName>
        <fullName evidence="2">GTPase Era, mitochondrial</fullName>
    </recommendedName>
    <alternativeName>
        <fullName evidence="5">ERA-like protein 1</fullName>
    </alternativeName>
</protein>
<keyword evidence="7" id="KW-1185">Reference proteome</keyword>
<dbReference type="InterPro" id="IPR005662">
    <property type="entry name" value="GTPase_Era-like"/>
</dbReference>
<proteinExistence type="inferred from homology"/>
<dbReference type="EMBL" id="LRGB01001019">
    <property type="protein sequence ID" value="KZS13863.1"/>
    <property type="molecule type" value="Genomic_DNA"/>
</dbReference>
<dbReference type="Gene3D" id="3.30.300.20">
    <property type="match status" value="1"/>
</dbReference>
<dbReference type="InterPro" id="IPR027417">
    <property type="entry name" value="P-loop_NTPase"/>
</dbReference>
<dbReference type="GO" id="GO:0005759">
    <property type="term" value="C:mitochondrial matrix"/>
    <property type="evidence" value="ECO:0007669"/>
    <property type="project" value="TreeGrafter"/>
</dbReference>
<dbReference type="GO" id="GO:0043024">
    <property type="term" value="F:ribosomal small subunit binding"/>
    <property type="evidence" value="ECO:0007669"/>
    <property type="project" value="TreeGrafter"/>
</dbReference>
<dbReference type="Pfam" id="PF01926">
    <property type="entry name" value="MMR_HSR1"/>
    <property type="match status" value="1"/>
</dbReference>
<evidence type="ECO:0000256" key="2">
    <source>
        <dbReference type="ARBA" id="ARBA00019149"/>
    </source>
</evidence>
<comment type="caution">
    <text evidence="6">The sequence shown here is derived from an EMBL/GenBank/DDBJ whole genome shotgun (WGS) entry which is preliminary data.</text>
</comment>
<keyword evidence="3" id="KW-0547">Nucleotide-binding</keyword>
<dbReference type="PANTHER" id="PTHR42698:SF1">
    <property type="entry name" value="GTPASE ERA, MITOCHONDRIAL"/>
    <property type="match status" value="1"/>
</dbReference>
<dbReference type="InterPro" id="IPR005225">
    <property type="entry name" value="Small_GTP-bd"/>
</dbReference>
<evidence type="ECO:0000256" key="5">
    <source>
        <dbReference type="ARBA" id="ARBA00030975"/>
    </source>
</evidence>
<name>A0A164X4F0_9CRUS</name>
<dbReference type="InterPro" id="IPR006073">
    <property type="entry name" value="GTP-bd"/>
</dbReference>
<evidence type="ECO:0000256" key="1">
    <source>
        <dbReference type="ARBA" id="ARBA00007921"/>
    </source>
</evidence>
<accession>A0A164X4F0</accession>
<evidence type="ECO:0000256" key="3">
    <source>
        <dbReference type="ARBA" id="ARBA00022741"/>
    </source>
</evidence>
<dbReference type="GO" id="GO:0000028">
    <property type="term" value="P:ribosomal small subunit assembly"/>
    <property type="evidence" value="ECO:0007669"/>
    <property type="project" value="TreeGrafter"/>
</dbReference>
<evidence type="ECO:0000313" key="6">
    <source>
        <dbReference type="EMBL" id="KZS13863.1"/>
    </source>
</evidence>
<dbReference type="GO" id="GO:0005525">
    <property type="term" value="F:GTP binding"/>
    <property type="evidence" value="ECO:0007669"/>
    <property type="project" value="UniProtKB-KW"/>
</dbReference>
<dbReference type="OrthoDB" id="8954335at2759"/>
<dbReference type="AlphaFoldDB" id="A0A164X4F0"/>
<gene>
    <name evidence="6" type="ORF">APZ42_020932</name>
</gene>
<dbReference type="GO" id="GO:0019843">
    <property type="term" value="F:rRNA binding"/>
    <property type="evidence" value="ECO:0007669"/>
    <property type="project" value="TreeGrafter"/>
</dbReference>
<dbReference type="SUPFAM" id="SSF52540">
    <property type="entry name" value="P-loop containing nucleoside triphosphate hydrolases"/>
    <property type="match status" value="1"/>
</dbReference>
<evidence type="ECO:0000256" key="4">
    <source>
        <dbReference type="ARBA" id="ARBA00023134"/>
    </source>
</evidence>
<dbReference type="Gene3D" id="3.40.50.300">
    <property type="entry name" value="P-loop containing nucleotide triphosphate hydrolases"/>
    <property type="match status" value="1"/>
</dbReference>
<dbReference type="PANTHER" id="PTHR42698">
    <property type="entry name" value="GTPASE ERA"/>
    <property type="match status" value="1"/>
</dbReference>